<evidence type="ECO:0000256" key="1">
    <source>
        <dbReference type="SAM" id="MobiDB-lite"/>
    </source>
</evidence>
<organism evidence="2 3">
    <name type="scientific">Portunus trituberculatus</name>
    <name type="common">Swimming crab</name>
    <name type="synonym">Neptunus trituberculatus</name>
    <dbReference type="NCBI Taxonomy" id="210409"/>
    <lineage>
        <taxon>Eukaryota</taxon>
        <taxon>Metazoa</taxon>
        <taxon>Ecdysozoa</taxon>
        <taxon>Arthropoda</taxon>
        <taxon>Crustacea</taxon>
        <taxon>Multicrustacea</taxon>
        <taxon>Malacostraca</taxon>
        <taxon>Eumalacostraca</taxon>
        <taxon>Eucarida</taxon>
        <taxon>Decapoda</taxon>
        <taxon>Pleocyemata</taxon>
        <taxon>Brachyura</taxon>
        <taxon>Eubrachyura</taxon>
        <taxon>Portunoidea</taxon>
        <taxon>Portunidae</taxon>
        <taxon>Portuninae</taxon>
        <taxon>Portunus</taxon>
    </lineage>
</organism>
<dbReference type="EMBL" id="VSRR010011618">
    <property type="protein sequence ID" value="MPC53432.1"/>
    <property type="molecule type" value="Genomic_DNA"/>
</dbReference>
<gene>
    <name evidence="2" type="ORF">E2C01_047322</name>
</gene>
<evidence type="ECO:0000313" key="2">
    <source>
        <dbReference type="EMBL" id="MPC53432.1"/>
    </source>
</evidence>
<keyword evidence="3" id="KW-1185">Reference proteome</keyword>
<feature type="compositionally biased region" description="Low complexity" evidence="1">
    <location>
        <begin position="17"/>
        <end position="28"/>
    </location>
</feature>
<accession>A0A5B7G3B0</accession>
<evidence type="ECO:0000313" key="3">
    <source>
        <dbReference type="Proteomes" id="UP000324222"/>
    </source>
</evidence>
<feature type="region of interest" description="Disordered" evidence="1">
    <location>
        <begin position="1"/>
        <end position="75"/>
    </location>
</feature>
<comment type="caution">
    <text evidence="2">The sequence shown here is derived from an EMBL/GenBank/DDBJ whole genome shotgun (WGS) entry which is preliminary data.</text>
</comment>
<dbReference type="Proteomes" id="UP000324222">
    <property type="component" value="Unassembled WGS sequence"/>
</dbReference>
<feature type="compositionally biased region" description="Basic and acidic residues" evidence="1">
    <location>
        <begin position="29"/>
        <end position="40"/>
    </location>
</feature>
<reference evidence="2 3" key="1">
    <citation type="submission" date="2019-05" db="EMBL/GenBank/DDBJ databases">
        <title>Another draft genome of Portunus trituberculatus and its Hox gene families provides insights of decapod evolution.</title>
        <authorList>
            <person name="Jeong J.-H."/>
            <person name="Song I."/>
            <person name="Kim S."/>
            <person name="Choi T."/>
            <person name="Kim D."/>
            <person name="Ryu S."/>
            <person name="Kim W."/>
        </authorList>
    </citation>
    <scope>NUCLEOTIDE SEQUENCE [LARGE SCALE GENOMIC DNA]</scope>
    <source>
        <tissue evidence="2">Muscle</tissue>
    </source>
</reference>
<name>A0A5B7G3B0_PORTR</name>
<dbReference type="AlphaFoldDB" id="A0A5B7G3B0"/>
<sequence length="75" mass="7742">MATKYDPLSPPPPPTPSSSSSSSSSSHGPHSDATTHRETTDSPIPGEGFSFPSIDSIPSKAKPSGPTHLTLPTWS</sequence>
<protein>
    <submittedName>
        <fullName evidence="2">Uncharacterized protein</fullName>
    </submittedName>
</protein>
<proteinExistence type="predicted"/>